<evidence type="ECO:0000313" key="4">
    <source>
        <dbReference type="Proteomes" id="UP001500212"/>
    </source>
</evidence>
<organism evidence="3 4">
    <name type="scientific">Actinoallomurus liliacearum</name>
    <dbReference type="NCBI Taxonomy" id="1080073"/>
    <lineage>
        <taxon>Bacteria</taxon>
        <taxon>Bacillati</taxon>
        <taxon>Actinomycetota</taxon>
        <taxon>Actinomycetes</taxon>
        <taxon>Streptosporangiales</taxon>
        <taxon>Thermomonosporaceae</taxon>
        <taxon>Actinoallomurus</taxon>
    </lineage>
</organism>
<proteinExistence type="predicted"/>
<dbReference type="InterPro" id="IPR036890">
    <property type="entry name" value="HATPase_C_sf"/>
</dbReference>
<dbReference type="Gene3D" id="3.30.565.10">
    <property type="entry name" value="Histidine kinase-like ATPase, C-terminal domain"/>
    <property type="match status" value="1"/>
</dbReference>
<dbReference type="InterPro" id="IPR003594">
    <property type="entry name" value="HATPase_dom"/>
</dbReference>
<feature type="domain" description="Histidine kinase/HSP90-like ATPase" evidence="2">
    <location>
        <begin position="13"/>
        <end position="118"/>
    </location>
</feature>
<evidence type="ECO:0000259" key="2">
    <source>
        <dbReference type="Pfam" id="PF13581"/>
    </source>
</evidence>
<comment type="caution">
    <text evidence="3">The sequence shown here is derived from an EMBL/GenBank/DDBJ whole genome shotgun (WGS) entry which is preliminary data.</text>
</comment>
<name>A0ABP8TUH6_9ACTN</name>
<keyword evidence="1" id="KW-0723">Serine/threonine-protein kinase</keyword>
<sequence length="123" mass="13237">MMARSVLGAITVPGRPGEVAAARRFVAKALAGRPEVDTAVLLTSEAVTNSVVHTDSAMVTVVVLETPTGVRVEVTDEGGDTLPTMYDGYELREGRRGVFLIEELSAACGMRRHDNGLTFWFEL</sequence>
<dbReference type="SUPFAM" id="SSF55874">
    <property type="entry name" value="ATPase domain of HSP90 chaperone/DNA topoisomerase II/histidine kinase"/>
    <property type="match status" value="1"/>
</dbReference>
<evidence type="ECO:0000313" key="3">
    <source>
        <dbReference type="EMBL" id="GAA4614412.1"/>
    </source>
</evidence>
<keyword evidence="1" id="KW-0418">Kinase</keyword>
<dbReference type="CDD" id="cd16936">
    <property type="entry name" value="HATPase_RsbW-like"/>
    <property type="match status" value="1"/>
</dbReference>
<dbReference type="Pfam" id="PF13581">
    <property type="entry name" value="HATPase_c_2"/>
    <property type="match status" value="1"/>
</dbReference>
<protein>
    <recommendedName>
        <fullName evidence="2">Histidine kinase/HSP90-like ATPase domain-containing protein</fullName>
    </recommendedName>
</protein>
<keyword evidence="1" id="KW-0808">Transferase</keyword>
<dbReference type="PANTHER" id="PTHR35526:SF3">
    <property type="entry name" value="ANTI-SIGMA-F FACTOR RSBW"/>
    <property type="match status" value="1"/>
</dbReference>
<dbReference type="EMBL" id="BAABHJ010000026">
    <property type="protein sequence ID" value="GAA4614412.1"/>
    <property type="molecule type" value="Genomic_DNA"/>
</dbReference>
<evidence type="ECO:0000256" key="1">
    <source>
        <dbReference type="ARBA" id="ARBA00022527"/>
    </source>
</evidence>
<dbReference type="InterPro" id="IPR050267">
    <property type="entry name" value="Anti-sigma-factor_SerPK"/>
</dbReference>
<dbReference type="Proteomes" id="UP001500212">
    <property type="component" value="Unassembled WGS sequence"/>
</dbReference>
<reference evidence="4" key="1">
    <citation type="journal article" date="2019" name="Int. J. Syst. Evol. Microbiol.">
        <title>The Global Catalogue of Microorganisms (GCM) 10K type strain sequencing project: providing services to taxonomists for standard genome sequencing and annotation.</title>
        <authorList>
            <consortium name="The Broad Institute Genomics Platform"/>
            <consortium name="The Broad Institute Genome Sequencing Center for Infectious Disease"/>
            <person name="Wu L."/>
            <person name="Ma J."/>
        </authorList>
    </citation>
    <scope>NUCLEOTIDE SEQUENCE [LARGE SCALE GENOMIC DNA]</scope>
    <source>
        <strain evidence="4">JCM 17938</strain>
    </source>
</reference>
<dbReference type="RefSeq" id="WP_345362752.1">
    <property type="nucleotide sequence ID" value="NZ_BAABHJ010000026.1"/>
</dbReference>
<keyword evidence="4" id="KW-1185">Reference proteome</keyword>
<gene>
    <name evidence="3" type="ORF">GCM10023195_62860</name>
</gene>
<dbReference type="PANTHER" id="PTHR35526">
    <property type="entry name" value="ANTI-SIGMA-F FACTOR RSBW-RELATED"/>
    <property type="match status" value="1"/>
</dbReference>
<accession>A0ABP8TUH6</accession>